<evidence type="ECO:0000313" key="1">
    <source>
        <dbReference type="EMBL" id="MCT7361137.1"/>
    </source>
</evidence>
<dbReference type="Proteomes" id="UP001147830">
    <property type="component" value="Unassembled WGS sequence"/>
</dbReference>
<comment type="caution">
    <text evidence="1">The sequence shown here is derived from an EMBL/GenBank/DDBJ whole genome shotgun (WGS) entry which is preliminary data.</text>
</comment>
<protein>
    <recommendedName>
        <fullName evidence="3">Cytoplasmic protein</fullName>
    </recommendedName>
</protein>
<gene>
    <name evidence="1" type="ORF">NYR02_19120</name>
</gene>
<evidence type="ECO:0008006" key="3">
    <source>
        <dbReference type="Google" id="ProtNLM"/>
    </source>
</evidence>
<dbReference type="EMBL" id="JAOANI010000032">
    <property type="protein sequence ID" value="MCT7361137.1"/>
    <property type="molecule type" value="Genomic_DNA"/>
</dbReference>
<dbReference type="AlphaFoldDB" id="A0A9X2WJQ1"/>
<evidence type="ECO:0000313" key="2">
    <source>
        <dbReference type="Proteomes" id="UP001147830"/>
    </source>
</evidence>
<name>A0A9X2WJQ1_9GAMM</name>
<accession>A0A9X2WJQ1</accession>
<organism evidence="1 2">
    <name type="scientific">Thalassolituus pacificus</name>
    <dbReference type="NCBI Taxonomy" id="2975440"/>
    <lineage>
        <taxon>Bacteria</taxon>
        <taxon>Pseudomonadati</taxon>
        <taxon>Pseudomonadota</taxon>
        <taxon>Gammaproteobacteria</taxon>
        <taxon>Oceanospirillales</taxon>
        <taxon>Oceanospirillaceae</taxon>
        <taxon>Thalassolituus</taxon>
    </lineage>
</organism>
<sequence length="84" mass="9726">MSQFKILLWQNQSLLGQFESAANAGHELIQQIRSRFPQEAGFRTEVMVASDEKRIIESSRQGIRLISREVIYQPYNKDATDQKV</sequence>
<reference evidence="1" key="2">
    <citation type="submission" date="2022-08" db="EMBL/GenBank/DDBJ databases">
        <authorList>
            <person name="Dong C."/>
        </authorList>
    </citation>
    <scope>NUCLEOTIDE SEQUENCE</scope>
    <source>
        <strain evidence="1">59MF3M-4</strain>
    </source>
</reference>
<dbReference type="RefSeq" id="WP_260977964.1">
    <property type="nucleotide sequence ID" value="NZ_JAOANI010000032.1"/>
</dbReference>
<proteinExistence type="predicted"/>
<keyword evidence="2" id="KW-1185">Reference proteome</keyword>
<reference evidence="1" key="1">
    <citation type="journal article" date="2022" name="Front. Microbiol.">
        <title>Genome-based taxonomic rearrangement of Oceanobacter-related bacteria including the description of Thalassolituus hydrocarbonoclasticus sp. nov. and Thalassolituus pacificus sp. nov. and emended description of the genus Thalassolituus.</title>
        <authorList>
            <person name="Dong C."/>
            <person name="Wei L."/>
            <person name="Wang J."/>
            <person name="Lai Q."/>
            <person name="Huang Z."/>
            <person name="Shao Z."/>
        </authorList>
    </citation>
    <scope>NUCLEOTIDE SEQUENCE</scope>
    <source>
        <strain evidence="1">59MF3M-4</strain>
    </source>
</reference>